<dbReference type="eggNOG" id="KOG3037">
    <property type="taxonomic scope" value="Eukaryota"/>
</dbReference>
<accession>C5FHI3</accession>
<dbReference type="GO" id="GO:0005634">
    <property type="term" value="C:nucleus"/>
    <property type="evidence" value="ECO:0007669"/>
    <property type="project" value="UniProtKB-SubCell"/>
</dbReference>
<reference evidence="9" key="1">
    <citation type="journal article" date="2012" name="MBio">
        <title>Comparative genome analysis of Trichophyton rubrum and related dermatophytes reveals candidate genes involved in infection.</title>
        <authorList>
            <person name="Martinez D.A."/>
            <person name="Oliver B.G."/>
            <person name="Graeser Y."/>
            <person name="Goldberg J.M."/>
            <person name="Li W."/>
            <person name="Martinez-Rossi N.M."/>
            <person name="Monod M."/>
            <person name="Shelest E."/>
            <person name="Barton R.C."/>
            <person name="Birch E."/>
            <person name="Brakhage A.A."/>
            <person name="Chen Z."/>
            <person name="Gurr S.J."/>
            <person name="Heiman D."/>
            <person name="Heitman J."/>
            <person name="Kosti I."/>
            <person name="Rossi A."/>
            <person name="Saif S."/>
            <person name="Samalova M."/>
            <person name="Saunders C.W."/>
            <person name="Shea T."/>
            <person name="Summerbell R.C."/>
            <person name="Xu J."/>
            <person name="Young S."/>
            <person name="Zeng Q."/>
            <person name="Birren B.W."/>
            <person name="Cuomo C.A."/>
            <person name="White T.C."/>
        </authorList>
    </citation>
    <scope>NUCLEOTIDE SEQUENCE [LARGE SCALE GENOMIC DNA]</scope>
    <source>
        <strain evidence="9">ATCC MYA-4605 / CBS 113480</strain>
    </source>
</reference>
<evidence type="ECO:0000256" key="3">
    <source>
        <dbReference type="ARBA" id="ARBA00022490"/>
    </source>
</evidence>
<dbReference type="PANTHER" id="PTHR12225">
    <property type="entry name" value="ADHESION REGULATING MOLECULE 1 110 KDA CELL MEMBRANE GLYCOPROTEIN"/>
    <property type="match status" value="1"/>
</dbReference>
<feature type="compositionally biased region" description="Basic and acidic residues" evidence="6">
    <location>
        <begin position="172"/>
        <end position="181"/>
    </location>
</feature>
<dbReference type="InterPro" id="IPR032368">
    <property type="entry name" value="RPN13_DEUBAD"/>
</dbReference>
<dbReference type="Gene3D" id="2.30.29.70">
    <property type="entry name" value="Proteasomal ubiquitin receptor Rpn13/ADRM1"/>
    <property type="match status" value="1"/>
</dbReference>
<dbReference type="GO" id="GO:0070628">
    <property type="term" value="F:proteasome binding"/>
    <property type="evidence" value="ECO:0007669"/>
    <property type="project" value="TreeGrafter"/>
</dbReference>
<dbReference type="AlphaFoldDB" id="C5FHI3"/>
<dbReference type="Pfam" id="PF16550">
    <property type="entry name" value="RPN13_C"/>
    <property type="match status" value="1"/>
</dbReference>
<dbReference type="GO" id="GO:0061133">
    <property type="term" value="F:endopeptidase activator activity"/>
    <property type="evidence" value="ECO:0007669"/>
    <property type="project" value="TreeGrafter"/>
</dbReference>
<keyword evidence="3" id="KW-0963">Cytoplasm</keyword>
<dbReference type="InterPro" id="IPR038108">
    <property type="entry name" value="RPN13_DEUBAD_sf"/>
</dbReference>
<proteinExistence type="predicted"/>
<evidence type="ECO:0000256" key="6">
    <source>
        <dbReference type="SAM" id="MobiDB-lite"/>
    </source>
</evidence>
<dbReference type="InterPro" id="IPR006773">
    <property type="entry name" value="Rpn13/ADRM1"/>
</dbReference>
<dbReference type="Pfam" id="PF04683">
    <property type="entry name" value="Rpn13_ADRM1_Pru"/>
    <property type="match status" value="1"/>
</dbReference>
<evidence type="ECO:0000313" key="8">
    <source>
        <dbReference type="EMBL" id="EEQ28723.1"/>
    </source>
</evidence>
<dbReference type="GO" id="GO:0005737">
    <property type="term" value="C:cytoplasm"/>
    <property type="evidence" value="ECO:0007669"/>
    <property type="project" value="UniProtKB-SubCell"/>
</dbReference>
<dbReference type="GeneID" id="9230746"/>
<keyword evidence="4" id="KW-0647">Proteasome</keyword>
<feature type="region of interest" description="Disordered" evidence="6">
    <location>
        <begin position="145"/>
        <end position="229"/>
    </location>
</feature>
<dbReference type="OMA" id="RSPQFMQ"/>
<dbReference type="VEuPathDB" id="FungiDB:MCYG_01542"/>
<dbReference type="RefSeq" id="XP_002848608.1">
    <property type="nucleotide sequence ID" value="XM_002848562.1"/>
</dbReference>
<dbReference type="STRING" id="554155.C5FHI3"/>
<evidence type="ECO:0000256" key="1">
    <source>
        <dbReference type="ARBA" id="ARBA00004123"/>
    </source>
</evidence>
<dbReference type="OrthoDB" id="340431at2759"/>
<dbReference type="Gene3D" id="1.10.2020.20">
    <property type="match status" value="1"/>
</dbReference>
<evidence type="ECO:0000313" key="9">
    <source>
        <dbReference type="Proteomes" id="UP000002035"/>
    </source>
</evidence>
<protein>
    <recommendedName>
        <fullName evidence="7">Pru domain-containing protein</fullName>
    </recommendedName>
</protein>
<name>C5FHI3_ARTOC</name>
<dbReference type="InterPro" id="IPR044868">
    <property type="entry name" value="Rpn13/ADRM1_Pru"/>
</dbReference>
<dbReference type="EMBL" id="DS995702">
    <property type="protein sequence ID" value="EEQ28723.1"/>
    <property type="molecule type" value="Genomic_DNA"/>
</dbReference>
<keyword evidence="9" id="KW-1185">Reference proteome</keyword>
<evidence type="ECO:0000256" key="5">
    <source>
        <dbReference type="ARBA" id="ARBA00023242"/>
    </source>
</evidence>
<dbReference type="PROSITE" id="PS51917">
    <property type="entry name" value="PRU"/>
    <property type="match status" value="1"/>
</dbReference>
<dbReference type="HOGENOM" id="CLU_041798_4_0_1"/>
<feature type="domain" description="Pru" evidence="7">
    <location>
        <begin position="1"/>
        <end position="140"/>
    </location>
</feature>
<sequence length="390" mass="41839">MSISPIITFKGGICELDASVTPNAVKPRPTPGYIYLYSEDDLVHFCWRPRSAPIDEPELDLVMVPSDGTFTPYKPTSAQTPSNPDRPTNGRIYVLKFASSSQRYLFWLQSRSQHEQGNPAWFSARDLKLGQIVNTLLQGEDIDVQDAIDSLPRDEGGNDGGDDDETMEDVEGTDHSPERPRHGGSGGAGPGATGGDIREEGQESREGGADGGRANFSASLGPAAAGSDPSSVIQNFLHSLQGNNQQETADSQYTTLADLLSPSSTLPFLESADENTLNRLLSSLPESLQLLSKQNANAPVERIGVDRKRDALRKVLRSPQFAQSLGSLTMAIRDGGLPSISDALKIPVQNGGFMRRGGVPLGGGEAVKAFVEGVRQQVEDSQKADSMETD</sequence>
<dbReference type="GO" id="GO:0008541">
    <property type="term" value="C:proteasome regulatory particle, lid subcomplex"/>
    <property type="evidence" value="ECO:0007669"/>
    <property type="project" value="TreeGrafter"/>
</dbReference>
<evidence type="ECO:0000256" key="4">
    <source>
        <dbReference type="ARBA" id="ARBA00022942"/>
    </source>
</evidence>
<evidence type="ECO:0000259" key="7">
    <source>
        <dbReference type="PROSITE" id="PS51917"/>
    </source>
</evidence>
<evidence type="ECO:0000256" key="2">
    <source>
        <dbReference type="ARBA" id="ARBA00004496"/>
    </source>
</evidence>
<dbReference type="PANTHER" id="PTHR12225:SF0">
    <property type="entry name" value="PROTEASOMAL UBIQUITIN RECEPTOR ADRM1"/>
    <property type="match status" value="1"/>
</dbReference>
<comment type="subcellular location">
    <subcellularLocation>
        <location evidence="2">Cytoplasm</location>
    </subcellularLocation>
    <subcellularLocation>
        <location evidence="1">Nucleus</location>
    </subcellularLocation>
</comment>
<keyword evidence="5" id="KW-0539">Nucleus</keyword>
<gene>
    <name evidence="8" type="ORF">MCYG_01542</name>
</gene>
<organism evidence="8 9">
    <name type="scientific">Arthroderma otae (strain ATCC MYA-4605 / CBS 113480)</name>
    <name type="common">Microsporum canis</name>
    <dbReference type="NCBI Taxonomy" id="554155"/>
    <lineage>
        <taxon>Eukaryota</taxon>
        <taxon>Fungi</taxon>
        <taxon>Dikarya</taxon>
        <taxon>Ascomycota</taxon>
        <taxon>Pezizomycotina</taxon>
        <taxon>Eurotiomycetes</taxon>
        <taxon>Eurotiomycetidae</taxon>
        <taxon>Onygenales</taxon>
        <taxon>Arthrodermataceae</taxon>
        <taxon>Microsporum</taxon>
    </lineage>
</organism>
<feature type="compositionally biased region" description="Gly residues" evidence="6">
    <location>
        <begin position="183"/>
        <end position="194"/>
    </location>
</feature>
<feature type="compositionally biased region" description="Acidic residues" evidence="6">
    <location>
        <begin position="160"/>
        <end position="171"/>
    </location>
</feature>
<dbReference type="InterPro" id="IPR038633">
    <property type="entry name" value="Rpn13/ADRM1_Pru_sf"/>
</dbReference>
<dbReference type="Proteomes" id="UP000002035">
    <property type="component" value="Unassembled WGS sequence"/>
</dbReference>
<feature type="compositionally biased region" description="Basic and acidic residues" evidence="6">
    <location>
        <begin position="196"/>
        <end position="208"/>
    </location>
</feature>